<keyword evidence="9 12" id="KW-0472">Membrane</keyword>
<evidence type="ECO:0000256" key="4">
    <source>
        <dbReference type="ARBA" id="ARBA00022475"/>
    </source>
</evidence>
<dbReference type="GO" id="GO:0015293">
    <property type="term" value="F:symporter activity"/>
    <property type="evidence" value="ECO:0007669"/>
    <property type="project" value="TreeGrafter"/>
</dbReference>
<dbReference type="NCBIfam" id="TIGR00813">
    <property type="entry name" value="sss"/>
    <property type="match status" value="1"/>
</dbReference>
<protein>
    <submittedName>
        <fullName evidence="13">Solute:Na+ symporter, SSS family</fullName>
    </submittedName>
</protein>
<evidence type="ECO:0000256" key="6">
    <source>
        <dbReference type="ARBA" id="ARBA00022989"/>
    </source>
</evidence>
<feature type="transmembrane region" description="Helical" evidence="12">
    <location>
        <begin position="181"/>
        <end position="199"/>
    </location>
</feature>
<keyword evidence="10" id="KW-0739">Sodium transport</keyword>
<keyword evidence="8" id="KW-0406">Ion transport</keyword>
<keyword evidence="4" id="KW-1003">Cell membrane</keyword>
<dbReference type="STRING" id="332977.SAMN05421740_104322"/>
<keyword evidence="6 12" id="KW-1133">Transmembrane helix</keyword>
<keyword evidence="14" id="KW-1185">Reference proteome</keyword>
<dbReference type="PANTHER" id="PTHR42985:SF32">
    <property type="entry name" value="SODIUM IODIDE SYMPORTER"/>
    <property type="match status" value="1"/>
</dbReference>
<dbReference type="Pfam" id="PF00474">
    <property type="entry name" value="SSF"/>
    <property type="match status" value="1"/>
</dbReference>
<evidence type="ECO:0000313" key="14">
    <source>
        <dbReference type="Proteomes" id="UP000198916"/>
    </source>
</evidence>
<dbReference type="EMBL" id="FNZR01000004">
    <property type="protein sequence ID" value="SEL33748.1"/>
    <property type="molecule type" value="Genomic_DNA"/>
</dbReference>
<dbReference type="PANTHER" id="PTHR42985">
    <property type="entry name" value="SODIUM-COUPLED MONOCARBOXYLATE TRANSPORTER"/>
    <property type="match status" value="1"/>
</dbReference>
<evidence type="ECO:0000256" key="10">
    <source>
        <dbReference type="ARBA" id="ARBA00023201"/>
    </source>
</evidence>
<dbReference type="Proteomes" id="UP000198916">
    <property type="component" value="Unassembled WGS sequence"/>
</dbReference>
<dbReference type="OrthoDB" id="9803597at2"/>
<dbReference type="InterPro" id="IPR001734">
    <property type="entry name" value="Na/solute_symporter"/>
</dbReference>
<feature type="transmembrane region" description="Helical" evidence="12">
    <location>
        <begin position="459"/>
        <end position="479"/>
    </location>
</feature>
<feature type="transmembrane region" description="Helical" evidence="12">
    <location>
        <begin position="39"/>
        <end position="57"/>
    </location>
</feature>
<evidence type="ECO:0000256" key="3">
    <source>
        <dbReference type="ARBA" id="ARBA00022448"/>
    </source>
</evidence>
<evidence type="ECO:0000256" key="1">
    <source>
        <dbReference type="ARBA" id="ARBA00004651"/>
    </source>
</evidence>
<keyword evidence="5 12" id="KW-0812">Transmembrane</keyword>
<sequence length="519" mass="57190">MNNLPVLDLAVIFIYLLAMVFVGVWFSRRNKSADQFTKASGMIPGWAVGISLYATFLSSNTFLGVPGKAFGSNWNSFVFSLSMPLAAWISVKYFVPFYRTFGGISAYSNLEERFGPWARTYSVFCFLLIQIARMGSIFFGIALSLQALTGYSMISIMLVMGICIVIYTVMGGMEAVIWTEVVQGVLKTFGGLLILYLVVQNIDGGIGKIADIAIRDDKFSLGSFDLNFTEPTFWVIFLYGLFMNLKAFGFDQNYVQRYHTASSLKEAGKSVWLCIKLYVPISLVFFIIGTALYAYYDQHPALAEAIKIQAAADRLPLGANTAEIEQLAKTLGPEDYGDKVMPHFMVQMIPAGLLGLIISAILAAAMSTISSSMNASATVFIEDIYKRYFSPGMDDKKKLRLLFIGTAFFGLLGMFAGVAMIGVKSILDTWWELSGIFAGGMFGLFLLSIISKKTGNNQALVAVIAGILVILWMTFSYLIPDQYAFLRNTLHANMVIVVGTLVIFLTGVLLTFLKRRIAG</sequence>
<evidence type="ECO:0000256" key="8">
    <source>
        <dbReference type="ARBA" id="ARBA00023065"/>
    </source>
</evidence>
<feature type="transmembrane region" description="Helical" evidence="12">
    <location>
        <begin position="401"/>
        <end position="423"/>
    </location>
</feature>
<evidence type="ECO:0000256" key="5">
    <source>
        <dbReference type="ARBA" id="ARBA00022692"/>
    </source>
</evidence>
<evidence type="ECO:0000256" key="11">
    <source>
        <dbReference type="RuleBase" id="RU362091"/>
    </source>
</evidence>
<dbReference type="InterPro" id="IPR038377">
    <property type="entry name" value="Na/Glc_symporter_sf"/>
</dbReference>
<evidence type="ECO:0000256" key="9">
    <source>
        <dbReference type="ARBA" id="ARBA00023136"/>
    </source>
</evidence>
<feature type="transmembrane region" description="Helical" evidence="12">
    <location>
        <begin position="271"/>
        <end position="296"/>
    </location>
</feature>
<dbReference type="GO" id="GO:0005886">
    <property type="term" value="C:plasma membrane"/>
    <property type="evidence" value="ECO:0007669"/>
    <property type="project" value="UniProtKB-SubCell"/>
</dbReference>
<keyword evidence="7" id="KW-0915">Sodium</keyword>
<evidence type="ECO:0000256" key="7">
    <source>
        <dbReference type="ARBA" id="ARBA00023053"/>
    </source>
</evidence>
<feature type="transmembrane region" description="Helical" evidence="12">
    <location>
        <begin position="344"/>
        <end position="365"/>
    </location>
</feature>
<reference evidence="14" key="1">
    <citation type="submission" date="2016-10" db="EMBL/GenBank/DDBJ databases">
        <authorList>
            <person name="Varghese N."/>
            <person name="Submissions S."/>
        </authorList>
    </citation>
    <scope>NUCLEOTIDE SEQUENCE [LARGE SCALE GENOMIC DNA]</scope>
    <source>
        <strain evidence="14">Jip14</strain>
    </source>
</reference>
<keyword evidence="3" id="KW-0813">Transport</keyword>
<feature type="transmembrane region" description="Helical" evidence="12">
    <location>
        <begin position="232"/>
        <end position="250"/>
    </location>
</feature>
<comment type="subcellular location">
    <subcellularLocation>
        <location evidence="1">Cell membrane</location>
        <topology evidence="1">Multi-pass membrane protein</topology>
    </subcellularLocation>
</comment>
<proteinExistence type="inferred from homology"/>
<dbReference type="CDD" id="cd11495">
    <property type="entry name" value="SLC5sbd_NIS-like_u3"/>
    <property type="match status" value="1"/>
</dbReference>
<feature type="transmembrane region" description="Helical" evidence="12">
    <location>
        <begin position="6"/>
        <end position="27"/>
    </location>
</feature>
<name>A0A1H7PE85_9SPHI</name>
<dbReference type="PROSITE" id="PS50283">
    <property type="entry name" value="NA_SOLUT_SYMP_3"/>
    <property type="match status" value="1"/>
</dbReference>
<accession>A0A1H7PE85</accession>
<dbReference type="GO" id="GO:0006814">
    <property type="term" value="P:sodium ion transport"/>
    <property type="evidence" value="ECO:0007669"/>
    <property type="project" value="UniProtKB-KW"/>
</dbReference>
<evidence type="ECO:0000256" key="12">
    <source>
        <dbReference type="SAM" id="Phobius"/>
    </source>
</evidence>
<evidence type="ECO:0000313" key="13">
    <source>
        <dbReference type="EMBL" id="SEL33748.1"/>
    </source>
</evidence>
<gene>
    <name evidence="13" type="ORF">SAMN05421740_104322</name>
</gene>
<feature type="transmembrane region" description="Helical" evidence="12">
    <location>
        <begin position="491"/>
        <end position="513"/>
    </location>
</feature>
<comment type="similarity">
    <text evidence="2 11">Belongs to the sodium:solute symporter (SSF) (TC 2.A.21) family.</text>
</comment>
<dbReference type="RefSeq" id="WP_090605916.1">
    <property type="nucleotide sequence ID" value="NZ_FNZR01000004.1"/>
</dbReference>
<feature type="transmembrane region" description="Helical" evidence="12">
    <location>
        <begin position="123"/>
        <end position="145"/>
    </location>
</feature>
<dbReference type="InterPro" id="IPR051163">
    <property type="entry name" value="Sodium:Solute_Symporter_SSF"/>
</dbReference>
<dbReference type="AlphaFoldDB" id="A0A1H7PE85"/>
<dbReference type="Gene3D" id="1.20.1730.10">
    <property type="entry name" value="Sodium/glucose cotransporter"/>
    <property type="match status" value="1"/>
</dbReference>
<evidence type="ECO:0000256" key="2">
    <source>
        <dbReference type="ARBA" id="ARBA00006434"/>
    </source>
</evidence>
<feature type="transmembrane region" description="Helical" evidence="12">
    <location>
        <begin position="429"/>
        <end position="447"/>
    </location>
</feature>
<organism evidence="13 14">
    <name type="scientific">Parapedobacter koreensis</name>
    <dbReference type="NCBI Taxonomy" id="332977"/>
    <lineage>
        <taxon>Bacteria</taxon>
        <taxon>Pseudomonadati</taxon>
        <taxon>Bacteroidota</taxon>
        <taxon>Sphingobacteriia</taxon>
        <taxon>Sphingobacteriales</taxon>
        <taxon>Sphingobacteriaceae</taxon>
        <taxon>Parapedobacter</taxon>
    </lineage>
</organism>
<feature type="transmembrane region" description="Helical" evidence="12">
    <location>
        <begin position="151"/>
        <end position="169"/>
    </location>
</feature>